<sequence length="950" mass="106631">MVSIEWVSGLYQFLPPDSREFEGLVKILSSSYLDASSRGTFSYSKARLIHNELLEKEFIEKRRELKQEGRTDPELVESYCFMFPDKSKLPLICEKGLSVGHSRITALGNPAMGVYLSKFSDLLQMNPFEAGTCGDIVVFKVMRGRLKSIFENMPKSVLDPTPKFDCHVSKNATRVTSLLSYRAFELTQQYFYEFAFDEIKSRPRHVCPYAVVSFQYKGKESAAAPMAAHRFNSTVCEGGSRRRSSYTVWSGPLVNKGQELCQVCLCSSTRHFLPFKLAEKLEMSMGMQLDQVKRKIPSVLFSWDTYSGTREVLKCGMYCSLFEVVDGKGKASTSTLSGLIHKLERERMVLVKPLFDKGFLFLLSSTQMVNPKERQGRFEKSLQALFIFQESRGVIKYKQEPLSSEPQPPLLVSMEPFIPALHYALLKMRSTPDIKHLSTGVERQALDYLTRRDSVRAFLVPEYQQNLDERGSMHPAPRPKSNMEGLLRSYLHGPSSAYVLPMVKARDMMDRINQPPSAPAPTTTDYSPVSDWGGSGGSDRPERQPPESSSTGTGAPPQRSRLAQSDYDKEKMKQLLKLIQLHKKALVKEPGEKERDEGGDDGSWEGPHGLKRKLEEDESGAMYKYLRGAHFSNGEPSRGESVTCVCVRERDGHVPKTKAQPPQDKSASSSQSRHKLGTVKQPHKNPSAAQKPSTKRKFEPSSSECEIYSPSQATMGSPECTPTRPKQAPLTAPSPLTPASAAGLLIGQLKPEVFSSLVEIFKDVQKNTVKFYIHSGDDESDICVEIKEYLMSLGNTECNPQTFLEKNSNLDKLLIIIQNEDISSHVNKIPALVSLKKLSMVSFAGVDSLDDVKNHTYNELFVSGGFIVSDEFVLNPDFITHDRLQAFLGFLEEQSSPENPWQWKIHCKSQKKLKELGRSVITSTITIEHGHLHRSMSSHSVTSSSPYKDW</sequence>
<evidence type="ECO:0000259" key="5">
    <source>
        <dbReference type="Pfam" id="PF24630"/>
    </source>
</evidence>
<dbReference type="InterPro" id="IPR022188">
    <property type="entry name" value="TASOR_DUF3715"/>
</dbReference>
<reference evidence="6" key="2">
    <citation type="submission" date="2014-03" db="EMBL/GenBank/DDBJ databases">
        <authorList>
            <person name="Genoscope - CEA"/>
        </authorList>
    </citation>
    <scope>NUCLEOTIDE SEQUENCE</scope>
</reference>
<dbReference type="Pfam" id="PF23314">
    <property type="entry name" value="TASOR_alpha-beta"/>
    <property type="match status" value="1"/>
</dbReference>
<dbReference type="InterPro" id="IPR056243">
    <property type="entry name" value="TASOR_ab_dom"/>
</dbReference>
<dbReference type="GO" id="GO:0000792">
    <property type="term" value="C:heterochromatin"/>
    <property type="evidence" value="ECO:0007669"/>
    <property type="project" value="TreeGrafter"/>
</dbReference>
<proteinExistence type="inferred from homology"/>
<evidence type="ECO:0000313" key="6">
    <source>
        <dbReference type="EMBL" id="CDQ68802.1"/>
    </source>
</evidence>
<feature type="region of interest" description="Disordered" evidence="2">
    <location>
        <begin position="653"/>
        <end position="735"/>
    </location>
</feature>
<dbReference type="GO" id="GO:0003682">
    <property type="term" value="F:chromatin binding"/>
    <property type="evidence" value="ECO:0007669"/>
    <property type="project" value="TreeGrafter"/>
</dbReference>
<evidence type="ECO:0000313" key="7">
    <source>
        <dbReference type="Proteomes" id="UP000193380"/>
    </source>
</evidence>
<dbReference type="Proteomes" id="UP000193380">
    <property type="component" value="Unassembled WGS sequence"/>
</dbReference>
<feature type="compositionally biased region" description="Basic and acidic residues" evidence="2">
    <location>
        <begin position="587"/>
        <end position="596"/>
    </location>
</feature>
<evidence type="ECO:0000256" key="1">
    <source>
        <dbReference type="ARBA" id="ARBA00008058"/>
    </source>
</evidence>
<dbReference type="GO" id="GO:0005654">
    <property type="term" value="C:nucleoplasm"/>
    <property type="evidence" value="ECO:0007669"/>
    <property type="project" value="TreeGrafter"/>
</dbReference>
<protein>
    <submittedName>
        <fullName evidence="6">Uncharacterized protein</fullName>
    </submittedName>
</protein>
<feature type="compositionally biased region" description="Polar residues" evidence="2">
    <location>
        <begin position="700"/>
        <end position="715"/>
    </location>
</feature>
<feature type="compositionally biased region" description="Basic residues" evidence="2">
    <location>
        <begin position="672"/>
        <end position="683"/>
    </location>
</feature>
<reference evidence="6" key="1">
    <citation type="journal article" date="2014" name="Nat. Commun.">
        <title>The rainbow trout genome provides novel insights into evolution after whole-genome duplication in vertebrates.</title>
        <authorList>
            <person name="Berthelot C."/>
            <person name="Brunet F."/>
            <person name="Chalopin D."/>
            <person name="Juanchich A."/>
            <person name="Bernard M."/>
            <person name="Noel B."/>
            <person name="Bento P."/>
            <person name="Da Silva C."/>
            <person name="Labadie K."/>
            <person name="Alberti A."/>
            <person name="Aury J.M."/>
            <person name="Louis A."/>
            <person name="Dehais P."/>
            <person name="Bardou P."/>
            <person name="Montfort J."/>
            <person name="Klopp C."/>
            <person name="Cabau C."/>
            <person name="Gaspin C."/>
            <person name="Thorgaard G.H."/>
            <person name="Boussaha M."/>
            <person name="Quillet E."/>
            <person name="Guyomard R."/>
            <person name="Galiana D."/>
            <person name="Bobe J."/>
            <person name="Volff J.N."/>
            <person name="Genet C."/>
            <person name="Wincker P."/>
            <person name="Jaillon O."/>
            <person name="Roest Crollius H."/>
            <person name="Guiguen Y."/>
        </authorList>
    </citation>
    <scope>NUCLEOTIDE SEQUENCE [LARGE SCALE GENOMIC DNA]</scope>
</reference>
<comment type="similarity">
    <text evidence="1">Belongs to the TASOR family.</text>
</comment>
<dbReference type="Pfam" id="PF24630">
    <property type="entry name" value="PIN_TASOR"/>
    <property type="match status" value="1"/>
</dbReference>
<name>A0A060WP54_ONCMY</name>
<evidence type="ECO:0000259" key="4">
    <source>
        <dbReference type="Pfam" id="PF23314"/>
    </source>
</evidence>
<gene>
    <name evidence="6" type="ORF">GSONMT00045416001</name>
</gene>
<feature type="domain" description="TASOR alpha/beta" evidence="4">
    <location>
        <begin position="766"/>
        <end position="861"/>
    </location>
</feature>
<feature type="region of interest" description="Disordered" evidence="2">
    <location>
        <begin position="587"/>
        <end position="611"/>
    </location>
</feature>
<dbReference type="InterPro" id="IPR046432">
    <property type="entry name" value="TASOR"/>
</dbReference>
<dbReference type="Pfam" id="PF12509">
    <property type="entry name" value="DUF3715"/>
    <property type="match status" value="1"/>
</dbReference>
<feature type="domain" description="TASOR pseudo-PARP" evidence="3">
    <location>
        <begin position="64"/>
        <end position="208"/>
    </location>
</feature>
<dbReference type="AlphaFoldDB" id="A0A060WP54"/>
<dbReference type="GO" id="GO:0045814">
    <property type="term" value="P:negative regulation of gene expression, epigenetic"/>
    <property type="evidence" value="ECO:0007669"/>
    <property type="project" value="InterPro"/>
</dbReference>
<dbReference type="GO" id="GO:0097355">
    <property type="term" value="P:protein localization to heterochromatin"/>
    <property type="evidence" value="ECO:0007669"/>
    <property type="project" value="TreeGrafter"/>
</dbReference>
<evidence type="ECO:0000259" key="3">
    <source>
        <dbReference type="Pfam" id="PF12509"/>
    </source>
</evidence>
<dbReference type="PANTHER" id="PTHR16207:SF1">
    <property type="entry name" value="PROTEIN TASOR"/>
    <property type="match status" value="1"/>
</dbReference>
<feature type="domain" description="TASOR PIN" evidence="5">
    <location>
        <begin position="865"/>
        <end position="919"/>
    </location>
</feature>
<feature type="region of interest" description="Disordered" evidence="2">
    <location>
        <begin position="511"/>
        <end position="565"/>
    </location>
</feature>
<accession>A0A060WP54</accession>
<dbReference type="EMBL" id="FR904643">
    <property type="protein sequence ID" value="CDQ68802.1"/>
    <property type="molecule type" value="Genomic_DNA"/>
</dbReference>
<dbReference type="PANTHER" id="PTHR16207">
    <property type="entry name" value="SET DOMAIN-CONTAINING PROTEIN"/>
    <property type="match status" value="1"/>
</dbReference>
<dbReference type="STRING" id="8022.A0A060WP54"/>
<dbReference type="InterPro" id="IPR056242">
    <property type="entry name" value="PIN_TASOR"/>
</dbReference>
<evidence type="ECO:0000256" key="2">
    <source>
        <dbReference type="SAM" id="MobiDB-lite"/>
    </source>
</evidence>
<organism evidence="6 7">
    <name type="scientific">Oncorhynchus mykiss</name>
    <name type="common">Rainbow trout</name>
    <name type="synonym">Salmo gairdneri</name>
    <dbReference type="NCBI Taxonomy" id="8022"/>
    <lineage>
        <taxon>Eukaryota</taxon>
        <taxon>Metazoa</taxon>
        <taxon>Chordata</taxon>
        <taxon>Craniata</taxon>
        <taxon>Vertebrata</taxon>
        <taxon>Euteleostomi</taxon>
        <taxon>Actinopterygii</taxon>
        <taxon>Neopterygii</taxon>
        <taxon>Teleostei</taxon>
        <taxon>Protacanthopterygii</taxon>
        <taxon>Salmoniformes</taxon>
        <taxon>Salmonidae</taxon>
        <taxon>Salmoninae</taxon>
        <taxon>Oncorhynchus</taxon>
    </lineage>
</organism>
<dbReference type="PaxDb" id="8022-A0A060WP54"/>